<reference evidence="2 3" key="1">
    <citation type="submission" date="2016-05" db="EMBL/GenBank/DDBJ databases">
        <title>Comparative analysis of secretome profiles of manganese(II)-oxidizing ascomycete fungi.</title>
        <authorList>
            <consortium name="DOE Joint Genome Institute"/>
            <person name="Zeiner C.A."/>
            <person name="Purvine S.O."/>
            <person name="Zink E.M."/>
            <person name="Wu S."/>
            <person name="Pasa-Tolic L."/>
            <person name="Chaput D.L."/>
            <person name="Haridas S."/>
            <person name="Grigoriev I.V."/>
            <person name="Santelli C.M."/>
            <person name="Hansel C.M."/>
        </authorList>
    </citation>
    <scope>NUCLEOTIDE SEQUENCE [LARGE SCALE GENOMIC DNA]</scope>
    <source>
        <strain evidence="2 3">AP3s5-JAC2a</strain>
    </source>
</reference>
<feature type="signal peptide" evidence="1">
    <location>
        <begin position="1"/>
        <end position="20"/>
    </location>
</feature>
<keyword evidence="1" id="KW-0732">Signal</keyword>
<evidence type="ECO:0000313" key="3">
    <source>
        <dbReference type="Proteomes" id="UP000077069"/>
    </source>
</evidence>
<accession>A0A177CVA3</accession>
<evidence type="ECO:0000256" key="1">
    <source>
        <dbReference type="SAM" id="SignalP"/>
    </source>
</evidence>
<dbReference type="RefSeq" id="XP_018041850.1">
    <property type="nucleotide sequence ID" value="XM_018182353.1"/>
</dbReference>
<dbReference type="AlphaFoldDB" id="A0A177CVA3"/>
<dbReference type="InParanoid" id="A0A177CVA3"/>
<organism evidence="2 3">
    <name type="scientific">Paraphaeosphaeria sporulosa</name>
    <dbReference type="NCBI Taxonomy" id="1460663"/>
    <lineage>
        <taxon>Eukaryota</taxon>
        <taxon>Fungi</taxon>
        <taxon>Dikarya</taxon>
        <taxon>Ascomycota</taxon>
        <taxon>Pezizomycotina</taxon>
        <taxon>Dothideomycetes</taxon>
        <taxon>Pleosporomycetidae</taxon>
        <taxon>Pleosporales</taxon>
        <taxon>Massarineae</taxon>
        <taxon>Didymosphaeriaceae</taxon>
        <taxon>Paraphaeosphaeria</taxon>
    </lineage>
</organism>
<name>A0A177CVA3_9PLEO</name>
<dbReference type="Proteomes" id="UP000077069">
    <property type="component" value="Unassembled WGS sequence"/>
</dbReference>
<dbReference type="OrthoDB" id="5230873at2759"/>
<dbReference type="EMBL" id="KV441548">
    <property type="protein sequence ID" value="OAG11485.1"/>
    <property type="molecule type" value="Genomic_DNA"/>
</dbReference>
<protein>
    <submittedName>
        <fullName evidence="2">Uncharacterized protein</fullName>
    </submittedName>
</protein>
<evidence type="ECO:0000313" key="2">
    <source>
        <dbReference type="EMBL" id="OAG11485.1"/>
    </source>
</evidence>
<feature type="chain" id="PRO_5008058641" evidence="1">
    <location>
        <begin position="21"/>
        <end position="181"/>
    </location>
</feature>
<proteinExistence type="predicted"/>
<gene>
    <name evidence="2" type="ORF">CC84DRAFT_1211139</name>
</gene>
<sequence>MFGKLSSIAVLAACVTSAVSEETEFKLFAYGKLASSGLQLFYGDGQAYVGGTPSYVKESVNISLVMADGGDKFVAKANTTASAWSTDPTMYVDLTEGATNPIGFTQDNETLPSGASSVGFGLYGGWAFHKNDDADIEMKFLATPTNETGVYLVKWNAASTKVSDAIPISLRTQAPVALDDK</sequence>
<dbReference type="GeneID" id="28765839"/>
<keyword evidence="3" id="KW-1185">Reference proteome</keyword>